<name>A0A367LFB2_9HYPO</name>
<protein>
    <recommendedName>
        <fullName evidence="5">Glycoside hydrolase family 12 protein</fullName>
    </recommendedName>
</protein>
<dbReference type="PANTHER" id="PTHR34002:SF9">
    <property type="entry name" value="XYLOGLUCAN-SPECIFIC ENDO-BETA-1,4-GLUCANASE A"/>
    <property type="match status" value="1"/>
</dbReference>
<evidence type="ECO:0008006" key="5">
    <source>
        <dbReference type="Google" id="ProtNLM"/>
    </source>
</evidence>
<dbReference type="InterPro" id="IPR013319">
    <property type="entry name" value="GH11/12"/>
</dbReference>
<gene>
    <name evidence="3" type="ORF">L249_0933</name>
</gene>
<dbReference type="Gene3D" id="2.60.120.180">
    <property type="match status" value="1"/>
</dbReference>
<sequence>MLRWLVNVGFLALPIAATLGILIALQMHRQASGQPPLFTPPSTDDWSEQTYCQRSYGIHPDTKGQQYTLNPNQWAVKDGDEGFLCMNVTTYSNQTYATHTTAPQFKVYWQYPQYKTGQPVHAYPNIMVDGDVLPAQLQTVSQVGVDFSWTMRLDNETGPTNDLAELTAGNVNSNVAMDMFIDGDQDKAKDSTRADYEVMVWFAAIGPATYAIGQDRGPVMSKRVDGTNFNLYVGLNDRKQHVLTWKATSMAHDFHGDISPLIQTVLETNRKGFPSASDYLGYLSFGTEAYYSDRPVTFSVPSLSIDIRKA</sequence>
<evidence type="ECO:0000313" key="4">
    <source>
        <dbReference type="Proteomes" id="UP000253664"/>
    </source>
</evidence>
<dbReference type="AlphaFoldDB" id="A0A367LFB2"/>
<dbReference type="InterPro" id="IPR013320">
    <property type="entry name" value="ConA-like_dom_sf"/>
</dbReference>
<dbReference type="Pfam" id="PF01670">
    <property type="entry name" value="Glyco_hydro_12"/>
    <property type="match status" value="1"/>
</dbReference>
<dbReference type="GO" id="GO:0008810">
    <property type="term" value="F:cellulase activity"/>
    <property type="evidence" value="ECO:0007669"/>
    <property type="project" value="InterPro"/>
</dbReference>
<evidence type="ECO:0000256" key="1">
    <source>
        <dbReference type="ARBA" id="ARBA00005519"/>
    </source>
</evidence>
<proteinExistence type="inferred from homology"/>
<dbReference type="SUPFAM" id="SSF49899">
    <property type="entry name" value="Concanavalin A-like lectins/glucanases"/>
    <property type="match status" value="1"/>
</dbReference>
<dbReference type="STRING" id="1330021.A0A367LFB2"/>
<evidence type="ECO:0000313" key="3">
    <source>
        <dbReference type="EMBL" id="RCI12932.1"/>
    </source>
</evidence>
<organism evidence="3 4">
    <name type="scientific">Ophiocordyceps polyrhachis-furcata BCC 54312</name>
    <dbReference type="NCBI Taxonomy" id="1330021"/>
    <lineage>
        <taxon>Eukaryota</taxon>
        <taxon>Fungi</taxon>
        <taxon>Dikarya</taxon>
        <taxon>Ascomycota</taxon>
        <taxon>Pezizomycotina</taxon>
        <taxon>Sordariomycetes</taxon>
        <taxon>Hypocreomycetidae</taxon>
        <taxon>Hypocreales</taxon>
        <taxon>Ophiocordycipitaceae</taxon>
        <taxon>Ophiocordyceps</taxon>
    </lineage>
</organism>
<keyword evidence="2" id="KW-0119">Carbohydrate metabolism</keyword>
<accession>A0A367LFB2</accession>
<evidence type="ECO:0000256" key="2">
    <source>
        <dbReference type="RuleBase" id="RU361163"/>
    </source>
</evidence>
<dbReference type="InterPro" id="IPR002594">
    <property type="entry name" value="GH12"/>
</dbReference>
<comment type="caution">
    <text evidence="3">The sequence shown here is derived from an EMBL/GenBank/DDBJ whole genome shotgun (WGS) entry which is preliminary data.</text>
</comment>
<keyword evidence="2" id="KW-0326">Glycosidase</keyword>
<keyword evidence="2" id="KW-0624">Polysaccharide degradation</keyword>
<dbReference type="EMBL" id="LKCN02000007">
    <property type="protein sequence ID" value="RCI12932.1"/>
    <property type="molecule type" value="Genomic_DNA"/>
</dbReference>
<dbReference type="OrthoDB" id="89349at2759"/>
<keyword evidence="2" id="KW-0378">Hydrolase</keyword>
<dbReference type="PANTHER" id="PTHR34002">
    <property type="entry name" value="BLR1656 PROTEIN"/>
    <property type="match status" value="1"/>
</dbReference>
<reference evidence="3 4" key="1">
    <citation type="journal article" date="2015" name="BMC Genomics">
        <title>Insights from the genome of Ophiocordyceps polyrhachis-furcata to pathogenicity and host specificity in insect fungi.</title>
        <authorList>
            <person name="Wichadakul D."/>
            <person name="Kobmoo N."/>
            <person name="Ingsriswang S."/>
            <person name="Tangphatsornruang S."/>
            <person name="Chantasingh D."/>
            <person name="Luangsa-ard J.J."/>
            <person name="Eurwilaichitr L."/>
        </authorList>
    </citation>
    <scope>NUCLEOTIDE SEQUENCE [LARGE SCALE GENOMIC DNA]</scope>
    <source>
        <strain evidence="3 4">BCC 54312</strain>
    </source>
</reference>
<dbReference type="Proteomes" id="UP000253664">
    <property type="component" value="Unassembled WGS sequence"/>
</dbReference>
<comment type="similarity">
    <text evidence="1 2">Belongs to the glycosyl hydrolase 12 (cellulase H) family.</text>
</comment>
<keyword evidence="4" id="KW-1185">Reference proteome</keyword>
<dbReference type="GO" id="GO:0000272">
    <property type="term" value="P:polysaccharide catabolic process"/>
    <property type="evidence" value="ECO:0007669"/>
    <property type="project" value="UniProtKB-KW"/>
</dbReference>